<evidence type="ECO:0000313" key="2">
    <source>
        <dbReference type="Proteomes" id="UP000198324"/>
    </source>
</evidence>
<dbReference type="OrthoDB" id="8371071at2"/>
<dbReference type="InterPro" id="IPR056919">
    <property type="entry name" value="Phage_TAC_18"/>
</dbReference>
<dbReference type="Proteomes" id="UP000198324">
    <property type="component" value="Unassembled WGS sequence"/>
</dbReference>
<proteinExistence type="predicted"/>
<protein>
    <submittedName>
        <fullName evidence="1">Uncharacterized protein</fullName>
    </submittedName>
</protein>
<dbReference type="EMBL" id="FZOC01000004">
    <property type="protein sequence ID" value="SNS00379.1"/>
    <property type="molecule type" value="Genomic_DNA"/>
</dbReference>
<organism evidence="1 2">
    <name type="scientific">Humidesulfovibrio mexicanus</name>
    <dbReference type="NCBI Taxonomy" id="147047"/>
    <lineage>
        <taxon>Bacteria</taxon>
        <taxon>Pseudomonadati</taxon>
        <taxon>Thermodesulfobacteriota</taxon>
        <taxon>Desulfovibrionia</taxon>
        <taxon>Desulfovibrionales</taxon>
        <taxon>Desulfovibrionaceae</taxon>
        <taxon>Humidesulfovibrio</taxon>
    </lineage>
</organism>
<keyword evidence="2" id="KW-1185">Reference proteome</keyword>
<gene>
    <name evidence="1" type="ORF">SAMN04488503_2291</name>
</gene>
<sequence>MTKRALVEKAEERSGQLIEEDEVPVAGEHLWAWFWTLDGGRGYGIAGPLPLTYSDLAAWASLHGIDIQPSEVEIIKAMDAARIRATHKLLNKLNKK</sequence>
<accession>A0A239AY03</accession>
<evidence type="ECO:0000313" key="1">
    <source>
        <dbReference type="EMBL" id="SNS00379.1"/>
    </source>
</evidence>
<name>A0A239AY03_9BACT</name>
<dbReference type="Pfam" id="PF23812">
    <property type="entry name" value="Phage_TAC_18"/>
    <property type="match status" value="1"/>
</dbReference>
<dbReference type="RefSeq" id="WP_089274494.1">
    <property type="nucleotide sequence ID" value="NZ_FZOC01000004.1"/>
</dbReference>
<dbReference type="AlphaFoldDB" id="A0A239AY03"/>
<reference evidence="1 2" key="1">
    <citation type="submission" date="2017-06" db="EMBL/GenBank/DDBJ databases">
        <authorList>
            <person name="Kim H.J."/>
            <person name="Triplett B.A."/>
        </authorList>
    </citation>
    <scope>NUCLEOTIDE SEQUENCE [LARGE SCALE GENOMIC DNA]</scope>
    <source>
        <strain evidence="1 2">DSM 13116</strain>
    </source>
</reference>